<feature type="transmembrane region" description="Helical" evidence="1">
    <location>
        <begin position="6"/>
        <end position="25"/>
    </location>
</feature>
<dbReference type="AlphaFoldDB" id="A0A556QKJ4"/>
<evidence type="ECO:0000313" key="4">
    <source>
        <dbReference type="EMBL" id="TSJ77175.1"/>
    </source>
</evidence>
<keyword evidence="1" id="KW-0812">Transmembrane</keyword>
<dbReference type="Gene3D" id="3.40.50.410">
    <property type="entry name" value="von Willebrand factor, type A domain"/>
    <property type="match status" value="1"/>
</dbReference>
<protein>
    <submittedName>
        <fullName evidence="4">VWA domain-containing protein</fullName>
    </submittedName>
</protein>
<feature type="domain" description="Aerotolerance regulator N-terminal" evidence="2">
    <location>
        <begin position="1"/>
        <end position="79"/>
    </location>
</feature>
<name>A0A556QKJ4_9BACT</name>
<evidence type="ECO:0000313" key="5">
    <source>
        <dbReference type="Proteomes" id="UP000315648"/>
    </source>
</evidence>
<proteinExistence type="predicted"/>
<organism evidence="4 5">
    <name type="scientific">Rariglobus hedericola</name>
    <dbReference type="NCBI Taxonomy" id="2597822"/>
    <lineage>
        <taxon>Bacteria</taxon>
        <taxon>Pseudomonadati</taxon>
        <taxon>Verrucomicrobiota</taxon>
        <taxon>Opitutia</taxon>
        <taxon>Opitutales</taxon>
        <taxon>Opitutaceae</taxon>
        <taxon>Rariglobus</taxon>
    </lineage>
</organism>
<evidence type="ECO:0000259" key="2">
    <source>
        <dbReference type="Pfam" id="PF07584"/>
    </source>
</evidence>
<feature type="transmembrane region" description="Helical" evidence="1">
    <location>
        <begin position="59"/>
        <end position="77"/>
    </location>
</feature>
<evidence type="ECO:0000259" key="3">
    <source>
        <dbReference type="Pfam" id="PF13519"/>
    </source>
</evidence>
<dbReference type="SUPFAM" id="SSF53300">
    <property type="entry name" value="vWA-like"/>
    <property type="match status" value="1"/>
</dbReference>
<accession>A0A556QKJ4</accession>
<dbReference type="RefSeq" id="WP_144353578.1">
    <property type="nucleotide sequence ID" value="NZ_CBCRVV010000016.1"/>
</dbReference>
<dbReference type="PANTHER" id="PTHR37464:SF1">
    <property type="entry name" value="BLL2463 PROTEIN"/>
    <property type="match status" value="1"/>
</dbReference>
<dbReference type="EMBL" id="VMBG01000002">
    <property type="protein sequence ID" value="TSJ77175.1"/>
    <property type="molecule type" value="Genomic_DNA"/>
</dbReference>
<dbReference type="InterPro" id="IPR036465">
    <property type="entry name" value="vWFA_dom_sf"/>
</dbReference>
<dbReference type="OrthoDB" id="9780136at2"/>
<keyword evidence="1" id="KW-0472">Membrane</keyword>
<dbReference type="InterPro" id="IPR024163">
    <property type="entry name" value="Aerotolerance_reg_N"/>
</dbReference>
<dbReference type="CDD" id="cd00198">
    <property type="entry name" value="vWFA"/>
    <property type="match status" value="1"/>
</dbReference>
<keyword evidence="1" id="KW-1133">Transmembrane helix</keyword>
<dbReference type="Pfam" id="PF13519">
    <property type="entry name" value="VWA_2"/>
    <property type="match status" value="1"/>
</dbReference>
<reference evidence="4 5" key="1">
    <citation type="submission" date="2019-07" db="EMBL/GenBank/DDBJ databases">
        <title>Description of 53C-WASEF.</title>
        <authorList>
            <person name="Pitt A."/>
            <person name="Hahn M.W."/>
        </authorList>
    </citation>
    <scope>NUCLEOTIDE SEQUENCE [LARGE SCALE GENOMIC DNA]</scope>
    <source>
        <strain evidence="4 5">53C-WASEF</strain>
    </source>
</reference>
<gene>
    <name evidence="4" type="ORF">FPL22_13825</name>
</gene>
<keyword evidence="5" id="KW-1185">Reference proteome</keyword>
<dbReference type="InterPro" id="IPR002035">
    <property type="entry name" value="VWF_A"/>
</dbReference>
<comment type="caution">
    <text evidence="4">The sequence shown here is derived from an EMBL/GenBank/DDBJ whole genome shotgun (WGS) entry which is preliminary data.</text>
</comment>
<dbReference type="PANTHER" id="PTHR37464">
    <property type="entry name" value="BLL2463 PROTEIN"/>
    <property type="match status" value="1"/>
</dbReference>
<dbReference type="Proteomes" id="UP000315648">
    <property type="component" value="Unassembled WGS sequence"/>
</dbReference>
<feature type="domain" description="VWFA" evidence="3">
    <location>
        <begin position="91"/>
        <end position="194"/>
    </location>
</feature>
<sequence>MNFLAPGAWWLALLAFVPLLLLYLVRQRPRPRIVSTLLFWDALTPQLRAHPLWQRLRRWLSYLLQLLCLLLLIAVLARPAREGQSSGATATVLILDASASLQAADPDGTRTWDHLLTAARENLSFLRASDRVAIIRAGTAPEIARSWTGNRRRALEALAPLVPGDTPSDPVAALRLARELASTAAGSRIVFLTDKIWAVPPSAELLEGVTVVNLSHPGPNAGISRFDARRSYSSPGAATLTAEVVVSPHAPWRGEALLHRDGKLIDAREIDLPAGGTWTYAWTENNRASATYQLVLDKTAGHRLALDKSASLTVPALPHPVVRIVGARQPFLEAALTSLSEVDFAFVDPSALATSSPASLWIFSGVTPPENFQLSRHVLILDPPASIGFWGKTAVDAGRADTPLVTDWQRAHPLFRHVDFSSVRPGSTRIFQPSADAEIFAASFGTPILFGRWDDRSHWLVAPFDLAGGNLVFRTAFPIFLSNLLQDAPADGGIASAPLPGPVVSRLASAKTAGSDSTTTPVTASPARSWLPPLEPWRILVSIALLWTLIEWRLYSRRVTE</sequence>
<dbReference type="Pfam" id="PF07584">
    <property type="entry name" value="BatA"/>
    <property type="match status" value="1"/>
</dbReference>
<evidence type="ECO:0000256" key="1">
    <source>
        <dbReference type="SAM" id="Phobius"/>
    </source>
</evidence>